<keyword evidence="2" id="KW-1185">Reference proteome</keyword>
<dbReference type="PANTHER" id="PTHR24301:SF8">
    <property type="entry name" value="OS02G0221900 PROTEIN"/>
    <property type="match status" value="1"/>
</dbReference>
<protein>
    <submittedName>
        <fullName evidence="1">Cytochrome P450 711A1-like isoform X1</fullName>
    </submittedName>
</protein>
<comment type="caution">
    <text evidence="1">The sequence shown here is derived from an EMBL/GenBank/DDBJ whole genome shotgun (WGS) entry which is preliminary data.</text>
</comment>
<dbReference type="GO" id="GO:0004497">
    <property type="term" value="F:monooxygenase activity"/>
    <property type="evidence" value="ECO:0007669"/>
    <property type="project" value="InterPro"/>
</dbReference>
<organism evidence="1 2">
    <name type="scientific">Iris pallida</name>
    <name type="common">Sweet iris</name>
    <dbReference type="NCBI Taxonomy" id="29817"/>
    <lineage>
        <taxon>Eukaryota</taxon>
        <taxon>Viridiplantae</taxon>
        <taxon>Streptophyta</taxon>
        <taxon>Embryophyta</taxon>
        <taxon>Tracheophyta</taxon>
        <taxon>Spermatophyta</taxon>
        <taxon>Magnoliopsida</taxon>
        <taxon>Liliopsida</taxon>
        <taxon>Asparagales</taxon>
        <taxon>Iridaceae</taxon>
        <taxon>Iridoideae</taxon>
        <taxon>Irideae</taxon>
        <taxon>Iris</taxon>
    </lineage>
</organism>
<gene>
    <name evidence="1" type="ORF">M6B38_181515</name>
</gene>
<reference evidence="1" key="1">
    <citation type="journal article" date="2023" name="GigaByte">
        <title>Genome assembly of the bearded iris, Iris pallida Lam.</title>
        <authorList>
            <person name="Bruccoleri R.E."/>
            <person name="Oakeley E.J."/>
            <person name="Faust A.M.E."/>
            <person name="Altorfer M."/>
            <person name="Dessus-Babus S."/>
            <person name="Burckhardt D."/>
            <person name="Oertli M."/>
            <person name="Naumann U."/>
            <person name="Petersen F."/>
            <person name="Wong J."/>
        </authorList>
    </citation>
    <scope>NUCLEOTIDE SEQUENCE</scope>
    <source>
        <strain evidence="1">GSM-AAB239-AS_SAM_17_03QT</strain>
    </source>
</reference>
<dbReference type="SUPFAM" id="SSF48264">
    <property type="entry name" value="Cytochrome P450"/>
    <property type="match status" value="1"/>
</dbReference>
<dbReference type="InterPro" id="IPR036396">
    <property type="entry name" value="Cyt_P450_sf"/>
</dbReference>
<dbReference type="PANTHER" id="PTHR24301">
    <property type="entry name" value="THROMBOXANE-A SYNTHASE"/>
    <property type="match status" value="1"/>
</dbReference>
<proteinExistence type="predicted"/>
<dbReference type="GO" id="GO:0016705">
    <property type="term" value="F:oxidoreductase activity, acting on paired donors, with incorporation or reduction of molecular oxygen"/>
    <property type="evidence" value="ECO:0007669"/>
    <property type="project" value="InterPro"/>
</dbReference>
<reference evidence="1" key="2">
    <citation type="submission" date="2023-04" db="EMBL/GenBank/DDBJ databases">
        <authorList>
            <person name="Bruccoleri R.E."/>
            <person name="Oakeley E.J."/>
            <person name="Faust A.-M."/>
            <person name="Dessus-Babus S."/>
            <person name="Altorfer M."/>
            <person name="Burckhardt D."/>
            <person name="Oertli M."/>
            <person name="Naumann U."/>
            <person name="Petersen F."/>
            <person name="Wong J."/>
        </authorList>
    </citation>
    <scope>NUCLEOTIDE SEQUENCE</scope>
    <source>
        <strain evidence="1">GSM-AAB239-AS_SAM_17_03QT</strain>
        <tissue evidence="1">Leaf</tissue>
    </source>
</reference>
<dbReference type="EMBL" id="JANAVB010035620">
    <property type="protein sequence ID" value="KAJ6805018.1"/>
    <property type="molecule type" value="Genomic_DNA"/>
</dbReference>
<dbReference type="Gene3D" id="1.10.630.10">
    <property type="entry name" value="Cytochrome P450"/>
    <property type="match status" value="1"/>
</dbReference>
<dbReference type="GO" id="GO:0005506">
    <property type="term" value="F:iron ion binding"/>
    <property type="evidence" value="ECO:0007669"/>
    <property type="project" value="InterPro"/>
</dbReference>
<evidence type="ECO:0000313" key="1">
    <source>
        <dbReference type="EMBL" id="KAJ6805018.1"/>
    </source>
</evidence>
<dbReference type="AlphaFoldDB" id="A0AAX6EM72"/>
<sequence length="278" mass="30897">MRNTIISLYQPTHISSLVPTMQSHIDSLFLNVAETEEGTDIPFYELSLKMAIDVIGDTAFGVQFGLLSKPIPQPTPDDDKPEGGEDQEVSCFLKQHMHSIESLKMDLSSSFSTILGLVVPVLQKPCREVLKRIPGTADYKMYHTNEKLCERIDAIIAKRSSERAYGDSKDFLAAVLNARDSGVAKDLFTQSYIRALTYEHLLAGTKTSAFTLAMTVYLVSKHPEVENKLLQEVDSFGSGGRTPTAEDLQRGFPYLDQASGKRNHEVLHCIPVSCKRDI</sequence>
<dbReference type="Pfam" id="PF00067">
    <property type="entry name" value="p450"/>
    <property type="match status" value="1"/>
</dbReference>
<evidence type="ECO:0000313" key="2">
    <source>
        <dbReference type="Proteomes" id="UP001140949"/>
    </source>
</evidence>
<accession>A0AAX6EM72</accession>
<name>A0AAX6EM72_IRIPA</name>
<dbReference type="Proteomes" id="UP001140949">
    <property type="component" value="Unassembled WGS sequence"/>
</dbReference>
<dbReference type="InterPro" id="IPR001128">
    <property type="entry name" value="Cyt_P450"/>
</dbReference>
<dbReference type="GO" id="GO:0020037">
    <property type="term" value="F:heme binding"/>
    <property type="evidence" value="ECO:0007669"/>
    <property type="project" value="InterPro"/>
</dbReference>